<keyword evidence="1" id="KW-1133">Transmembrane helix</keyword>
<feature type="transmembrane region" description="Helical" evidence="1">
    <location>
        <begin position="65"/>
        <end position="83"/>
    </location>
</feature>
<accession>A0A2M8Z816</accession>
<reference evidence="3 4" key="1">
    <citation type="submission" date="2017-11" db="EMBL/GenBank/DDBJ databases">
        <title>Understudied soil microbes with underappreciated capabilities: Untangling the Clostridium saccharolyticum group.</title>
        <authorList>
            <person name="Leschine S."/>
        </authorList>
    </citation>
    <scope>NUCLEOTIDE SEQUENCE [LARGE SCALE GENOMIC DNA]</scope>
    <source>
        <strain evidence="3 4">18A</strain>
    </source>
</reference>
<name>A0A2M8Z816_9FIRM</name>
<organism evidence="3 4">
    <name type="scientific">[Clostridium] celerecrescens 18A</name>
    <dbReference type="NCBI Taxonomy" id="1286362"/>
    <lineage>
        <taxon>Bacteria</taxon>
        <taxon>Bacillati</taxon>
        <taxon>Bacillota</taxon>
        <taxon>Clostridia</taxon>
        <taxon>Lachnospirales</taxon>
        <taxon>Lachnospiraceae</taxon>
        <taxon>Lacrimispora</taxon>
    </lineage>
</organism>
<dbReference type="RefSeq" id="WP_100305958.1">
    <property type="nucleotide sequence ID" value="NZ_PGET01000001.1"/>
</dbReference>
<keyword evidence="1" id="KW-0812">Transmembrane</keyword>
<dbReference type="InterPro" id="IPR006976">
    <property type="entry name" value="VanZ-like"/>
</dbReference>
<protein>
    <submittedName>
        <fullName evidence="3">VanZ family protein</fullName>
    </submittedName>
</protein>
<dbReference type="Pfam" id="PF04892">
    <property type="entry name" value="VanZ"/>
    <property type="match status" value="1"/>
</dbReference>
<dbReference type="OrthoDB" id="291892at2"/>
<evidence type="ECO:0000256" key="1">
    <source>
        <dbReference type="SAM" id="Phobius"/>
    </source>
</evidence>
<evidence type="ECO:0000313" key="3">
    <source>
        <dbReference type="EMBL" id="PJJ29582.1"/>
    </source>
</evidence>
<keyword evidence="1" id="KW-0472">Membrane</keyword>
<dbReference type="NCBIfam" id="NF037970">
    <property type="entry name" value="vanZ_1"/>
    <property type="match status" value="1"/>
</dbReference>
<evidence type="ECO:0000259" key="2">
    <source>
        <dbReference type="Pfam" id="PF04892"/>
    </source>
</evidence>
<comment type="caution">
    <text evidence="3">The sequence shown here is derived from an EMBL/GenBank/DDBJ whole genome shotgun (WGS) entry which is preliminary data.</text>
</comment>
<gene>
    <name evidence="3" type="ORF">H171_3131</name>
</gene>
<proteinExistence type="predicted"/>
<dbReference type="Proteomes" id="UP000231092">
    <property type="component" value="Unassembled WGS sequence"/>
</dbReference>
<dbReference type="EMBL" id="PGET01000001">
    <property type="protein sequence ID" value="PJJ29582.1"/>
    <property type="molecule type" value="Genomic_DNA"/>
</dbReference>
<sequence length="164" mass="18609">MKKKAIWTALTILFILFIFSNSMKPSDISSADSGWVLRVAQESLGSMGFSTRWLTEHIIRKTGHFTEYTLLGILLYGCIRSFGFPAERRYFLRLIAGFMVPFADETIQLGVRGRSGQISDVWLDCAGVAFGILIAALLLRYRRRGRKQYDKKLSNGPGIRRKPL</sequence>
<feature type="domain" description="VanZ-like" evidence="2">
    <location>
        <begin position="9"/>
        <end position="138"/>
    </location>
</feature>
<feature type="transmembrane region" description="Helical" evidence="1">
    <location>
        <begin position="90"/>
        <end position="109"/>
    </location>
</feature>
<feature type="transmembrane region" description="Helical" evidence="1">
    <location>
        <begin position="121"/>
        <end position="141"/>
    </location>
</feature>
<evidence type="ECO:0000313" key="4">
    <source>
        <dbReference type="Proteomes" id="UP000231092"/>
    </source>
</evidence>
<dbReference type="AlphaFoldDB" id="A0A2M8Z816"/>